<evidence type="ECO:0000256" key="3">
    <source>
        <dbReference type="SAM" id="Phobius"/>
    </source>
</evidence>
<gene>
    <name evidence="5" type="ORF">FFUJ_00306</name>
</gene>
<dbReference type="GeneID" id="35393791"/>
<evidence type="ECO:0000313" key="5">
    <source>
        <dbReference type="EMBL" id="CCT63082.1"/>
    </source>
</evidence>
<sequence length="1116" mass="125967">MDKIPAQDAPAAWPPKKADKPRIFGLTQVYPDPEDALATEEKEIDIFVLHGLDARSDKTFIAWRVDGDKSSGDVHWLSDEDMLPSQMPQARVITYDWNANYDKTASKETMRNHADTLLERVHLNRDALKRTQVPIIFIASCFGGVLLIPQALVGALELQHARSEQRRQIFDSCIGIIFLGTPFGGSWDTGTKAARLRIEAAKKANLEDNIQYSMELVQYLKEGTDDNPSPLDDLVHRFKESIHNPKFRIPCGYLYETQPAQYAGPLSRLTSEHRKSQTVIDKHGQGIVVSHKSAVVGGGDGSAQPMRHNMMHKYNSPDNPAFQSLCLRLREFAQKADDTIDLRDRARLSDLENLARNDLKSWSELFSFPNMNRRHIDLGFKENKAAPGTCEWLFDQDAYKAWESNDSSNSTLIIQGKAGSGKSTLIYEAVARGQTMHKTICLSYFFDAAKDEGLPIQISPQGLYRSLLSQLLSKLSRSPAVVAILREWGPAKEARQETVEDVVILKHRIACLLAALRGRTVRICIDAIDKCGSGRDDGTDSTIDMLRYIQGLNGKGAKLLVLFSIRDRAQYGSYLSAPTIEIGSHYQQDIYKYLNNELKYSRDPATREQIIWTLLRRSSNNFLWVKLVVASLNAKTDAGLADGKWRDEMDRLPKELGSLYSDLLNNLDSEDRAEALILLQLTQVRIRPLEVMEMHSALEYARGTDNRPDKDGRSEEVFEAHIRRIGRGFIEIQVIEDPHGLSHRWGLRSIQAAQDFEDLGELLEEEVWIPPAPKRLVQFTHDSVRDFLDKYVFTENDIKPCDGSSGHRAHFEITKLCMRAAGHGSKQECFLPYAAHFWTVHARKANEAIVDKFQPPKFITSCDYKTKGILARYKEHATEPYSLYHLPRSEIPNTGWLTAKATMLTLLAFEGCGALITKHGEMCKRKDCREDESTVHDAFALALLRGWKAGVEAVRDLAEKRSIALDPTIKPHFTKGICPLRRVCTRNQHEILESVMNIGWDTTCRAARVSFCEGVKFGHERIVELFLENAGENTMDLLSWQSGQGYTALHFAASAGRWRIFDMLLVSLDDIPPDLLNLKAKGGETVLDMAQRGKIKHGMRRDSDQIIEILQEILEG</sequence>
<dbReference type="InterPro" id="IPR027417">
    <property type="entry name" value="P-loop_NTPase"/>
</dbReference>
<reference evidence="6" key="1">
    <citation type="journal article" date="2013" name="PLoS Pathog.">
        <title>Deciphering the cryptic genome: genome-wide analyses of the rice pathogen Fusarium fujikuroi reveal complex regulation of secondary metabolism and novel metabolites.</title>
        <authorList>
            <person name="Wiemann P."/>
            <person name="Sieber C.M."/>
            <person name="von Bargen K.W."/>
            <person name="Studt L."/>
            <person name="Niehaus E.M."/>
            <person name="Espino J.J."/>
            <person name="Huss K."/>
            <person name="Michielse C.B."/>
            <person name="Albermann S."/>
            <person name="Wagner D."/>
            <person name="Bergner S.V."/>
            <person name="Connolly L.R."/>
            <person name="Fischer A."/>
            <person name="Reuter G."/>
            <person name="Kleigrewe K."/>
            <person name="Bald T."/>
            <person name="Wingfield B.D."/>
            <person name="Ophir R."/>
            <person name="Freeman S."/>
            <person name="Hippler M."/>
            <person name="Smith K.M."/>
            <person name="Brown D.W."/>
            <person name="Proctor R.H."/>
            <person name="Munsterkotter M."/>
            <person name="Freitag M."/>
            <person name="Humpf H.U."/>
            <person name="Guldener U."/>
            <person name="Tudzynski B."/>
        </authorList>
    </citation>
    <scope>NUCLEOTIDE SEQUENCE [LARGE SCALE GENOMIC DNA]</scope>
    <source>
        <strain evidence="6">CBS 195.34 / IMI 58289 / NRRL A-6831</strain>
    </source>
</reference>
<evidence type="ECO:0000256" key="2">
    <source>
        <dbReference type="PROSITE-ProRule" id="PRU00023"/>
    </source>
</evidence>
<protein>
    <recommendedName>
        <fullName evidence="4">Nephrocystin 3-like N-terminal domain-containing protein</fullName>
    </recommendedName>
</protein>
<keyword evidence="3" id="KW-0472">Membrane</keyword>
<proteinExistence type="predicted"/>
<dbReference type="InterPro" id="IPR036770">
    <property type="entry name" value="Ankyrin_rpt-contain_sf"/>
</dbReference>
<keyword evidence="3" id="KW-0812">Transmembrane</keyword>
<dbReference type="PROSITE" id="PS50088">
    <property type="entry name" value="ANK_REPEAT"/>
    <property type="match status" value="1"/>
</dbReference>
<keyword evidence="6" id="KW-1185">Reference proteome</keyword>
<feature type="domain" description="Nephrocystin 3-like N-terminal" evidence="4">
    <location>
        <begin position="388"/>
        <end position="561"/>
    </location>
</feature>
<keyword evidence="2" id="KW-0040">ANK repeat</keyword>
<organism evidence="5 6">
    <name type="scientific">Gibberella fujikuroi (strain CBS 195.34 / IMI 58289 / NRRL A-6831)</name>
    <name type="common">Bakanae and foot rot disease fungus</name>
    <name type="synonym">Fusarium fujikuroi</name>
    <dbReference type="NCBI Taxonomy" id="1279085"/>
    <lineage>
        <taxon>Eukaryota</taxon>
        <taxon>Fungi</taxon>
        <taxon>Dikarya</taxon>
        <taxon>Ascomycota</taxon>
        <taxon>Pezizomycotina</taxon>
        <taxon>Sordariomycetes</taxon>
        <taxon>Hypocreomycetidae</taxon>
        <taxon>Hypocreales</taxon>
        <taxon>Nectriaceae</taxon>
        <taxon>Fusarium</taxon>
        <taxon>Fusarium fujikuroi species complex</taxon>
    </lineage>
</organism>
<dbReference type="Gene3D" id="1.25.40.20">
    <property type="entry name" value="Ankyrin repeat-containing domain"/>
    <property type="match status" value="1"/>
</dbReference>
<dbReference type="SUPFAM" id="SSF48403">
    <property type="entry name" value="Ankyrin repeat"/>
    <property type="match status" value="1"/>
</dbReference>
<dbReference type="SUPFAM" id="SSF52540">
    <property type="entry name" value="P-loop containing nucleoside triphosphate hydrolases"/>
    <property type="match status" value="1"/>
</dbReference>
<feature type="transmembrane region" description="Helical" evidence="3">
    <location>
        <begin position="135"/>
        <end position="156"/>
    </location>
</feature>
<dbReference type="HOGENOM" id="CLU_008702_0_0_1"/>
<dbReference type="AlphaFoldDB" id="S0DNX1"/>
<dbReference type="PANTHER" id="PTHR10039">
    <property type="entry name" value="AMELOGENIN"/>
    <property type="match status" value="1"/>
</dbReference>
<dbReference type="InterPro" id="IPR002110">
    <property type="entry name" value="Ankyrin_rpt"/>
</dbReference>
<dbReference type="PANTHER" id="PTHR10039:SF17">
    <property type="entry name" value="FUNGAL STAND N-TERMINAL GOODBYE DOMAIN-CONTAINING PROTEIN-RELATED"/>
    <property type="match status" value="1"/>
</dbReference>
<evidence type="ECO:0000313" key="6">
    <source>
        <dbReference type="Proteomes" id="UP000016800"/>
    </source>
</evidence>
<dbReference type="RefSeq" id="XP_023425163.1">
    <property type="nucleotide sequence ID" value="XM_023573440.1"/>
</dbReference>
<dbReference type="STRING" id="1279085.S0DNX1"/>
<accession>S0DNX1</accession>
<feature type="repeat" description="ANK" evidence="2">
    <location>
        <begin position="1044"/>
        <end position="1065"/>
    </location>
</feature>
<dbReference type="PROSITE" id="PS50297">
    <property type="entry name" value="ANK_REP_REGION"/>
    <property type="match status" value="1"/>
</dbReference>
<name>S0DNX1_GIBF5</name>
<dbReference type="Proteomes" id="UP000016800">
    <property type="component" value="Chromosome I"/>
</dbReference>
<dbReference type="EMBL" id="HF679023">
    <property type="protein sequence ID" value="CCT63082.1"/>
    <property type="molecule type" value="Genomic_DNA"/>
</dbReference>
<dbReference type="InterPro" id="IPR056884">
    <property type="entry name" value="NPHP3-like_N"/>
</dbReference>
<keyword evidence="3" id="KW-1133">Transmembrane helix</keyword>
<dbReference type="VEuPathDB" id="FungiDB:FFUJ_00306"/>
<keyword evidence="1" id="KW-0677">Repeat</keyword>
<dbReference type="Gene3D" id="3.40.50.300">
    <property type="entry name" value="P-loop containing nucleotide triphosphate hydrolases"/>
    <property type="match status" value="1"/>
</dbReference>
<evidence type="ECO:0000259" key="4">
    <source>
        <dbReference type="Pfam" id="PF24883"/>
    </source>
</evidence>
<dbReference type="Pfam" id="PF24883">
    <property type="entry name" value="NPHP3_N"/>
    <property type="match status" value="1"/>
</dbReference>
<evidence type="ECO:0000256" key="1">
    <source>
        <dbReference type="ARBA" id="ARBA00022737"/>
    </source>
</evidence>